<name>A0A7V3V051_UNCW3</name>
<dbReference type="InterPro" id="IPR050616">
    <property type="entry name" value="CPA3_Na-H_Antiporter_A"/>
</dbReference>
<evidence type="ECO:0000256" key="5">
    <source>
        <dbReference type="ARBA" id="ARBA00022989"/>
    </source>
</evidence>
<proteinExistence type="predicted"/>
<gene>
    <name evidence="10" type="ORF">ENX16_05985</name>
</gene>
<comment type="subcellular location">
    <subcellularLocation>
        <location evidence="1">Cell membrane</location>
        <topology evidence="1">Multi-pass membrane protein</topology>
    </subcellularLocation>
</comment>
<keyword evidence="6 7" id="KW-0472">Membrane</keyword>
<dbReference type="EMBL" id="DTMZ01000142">
    <property type="protein sequence ID" value="HGD13608.1"/>
    <property type="molecule type" value="Genomic_DNA"/>
</dbReference>
<evidence type="ECO:0000256" key="1">
    <source>
        <dbReference type="ARBA" id="ARBA00004651"/>
    </source>
</evidence>
<keyword evidence="3" id="KW-1003">Cell membrane</keyword>
<evidence type="ECO:0000256" key="7">
    <source>
        <dbReference type="SAM" id="Phobius"/>
    </source>
</evidence>
<dbReference type="InterPro" id="IPR025383">
    <property type="entry name" value="MrpA_C/MbhD"/>
</dbReference>
<evidence type="ECO:0000256" key="4">
    <source>
        <dbReference type="ARBA" id="ARBA00022692"/>
    </source>
</evidence>
<feature type="transmembrane region" description="Helical" evidence="7">
    <location>
        <begin position="25"/>
        <end position="45"/>
    </location>
</feature>
<feature type="domain" description="MrpA C-terminal/MbhE" evidence="9">
    <location>
        <begin position="122"/>
        <end position="171"/>
    </location>
</feature>
<dbReference type="InterPro" id="IPR042106">
    <property type="entry name" value="Nuo/plastoQ_OxRdtase_6_NuoJ"/>
</dbReference>
<accession>A0A7V3V051</accession>
<organism evidence="10">
    <name type="scientific">candidate division WOR-3 bacterium</name>
    <dbReference type="NCBI Taxonomy" id="2052148"/>
    <lineage>
        <taxon>Bacteria</taxon>
        <taxon>Bacteria division WOR-3</taxon>
    </lineage>
</organism>
<keyword evidence="2" id="KW-0813">Transport</keyword>
<evidence type="ECO:0000256" key="6">
    <source>
        <dbReference type="ARBA" id="ARBA00023136"/>
    </source>
</evidence>
<comment type="caution">
    <text evidence="10">The sequence shown here is derived from an EMBL/GenBank/DDBJ whole genome shotgun (WGS) entry which is preliminary data.</text>
</comment>
<evidence type="ECO:0000256" key="2">
    <source>
        <dbReference type="ARBA" id="ARBA00022448"/>
    </source>
</evidence>
<feature type="transmembrane region" description="Helical" evidence="7">
    <location>
        <begin position="90"/>
        <end position="109"/>
    </location>
</feature>
<keyword evidence="4 7" id="KW-0812">Transmembrane</keyword>
<dbReference type="Gene3D" id="1.20.120.1200">
    <property type="entry name" value="NADH-ubiquinone/plastoquinone oxidoreductase chain 6, subunit NuoJ"/>
    <property type="match status" value="1"/>
</dbReference>
<sequence>MLELYLLLAVMIAAALVASETKNLLAAAVALGLVGFSVAIIFILVQAPDLAIVQIVVETLTVVFFTAVILRTTDIDTTVTQGLKMETAMFIAAFLAFGGLFLALIIGVLRELPRFGEPVMLIAQEYVQLGLERTGAANIVSAIILDFRGYDTLGEATVLFTAVVGVLTIMRLAGRKKPGEF</sequence>
<dbReference type="AlphaFoldDB" id="A0A7V3V051"/>
<protein>
    <submittedName>
        <fullName evidence="10">DUF4040 domain-containing protein</fullName>
    </submittedName>
</protein>
<dbReference type="Pfam" id="PF20501">
    <property type="entry name" value="MbhE"/>
    <property type="match status" value="1"/>
</dbReference>
<evidence type="ECO:0000256" key="3">
    <source>
        <dbReference type="ARBA" id="ARBA00022475"/>
    </source>
</evidence>
<feature type="transmembrane region" description="Helical" evidence="7">
    <location>
        <begin position="156"/>
        <end position="174"/>
    </location>
</feature>
<evidence type="ECO:0000259" key="9">
    <source>
        <dbReference type="Pfam" id="PF20501"/>
    </source>
</evidence>
<dbReference type="Pfam" id="PF13244">
    <property type="entry name" value="MbhD"/>
    <property type="match status" value="1"/>
</dbReference>
<evidence type="ECO:0000313" key="10">
    <source>
        <dbReference type="EMBL" id="HGD13608.1"/>
    </source>
</evidence>
<feature type="domain" description="MrpA C-terminal/MbhD" evidence="8">
    <location>
        <begin position="10"/>
        <end position="72"/>
    </location>
</feature>
<reference evidence="10" key="1">
    <citation type="journal article" date="2020" name="mSystems">
        <title>Genome- and Community-Level Interaction Insights into Carbon Utilization and Element Cycling Functions of Hydrothermarchaeota in Hydrothermal Sediment.</title>
        <authorList>
            <person name="Zhou Z."/>
            <person name="Liu Y."/>
            <person name="Xu W."/>
            <person name="Pan J."/>
            <person name="Luo Z.H."/>
            <person name="Li M."/>
        </authorList>
    </citation>
    <scope>NUCLEOTIDE SEQUENCE [LARGE SCALE GENOMIC DNA]</scope>
    <source>
        <strain evidence="10">SpSt-914</strain>
    </source>
</reference>
<evidence type="ECO:0000259" key="8">
    <source>
        <dbReference type="Pfam" id="PF13244"/>
    </source>
</evidence>
<feature type="transmembrane region" description="Helical" evidence="7">
    <location>
        <begin position="52"/>
        <end position="70"/>
    </location>
</feature>
<keyword evidence="5 7" id="KW-1133">Transmembrane helix</keyword>
<dbReference type="PANTHER" id="PTHR43373:SF1">
    <property type="entry name" value="NA(+)_H(+) ANTIPORTER SUBUNIT A"/>
    <property type="match status" value="1"/>
</dbReference>
<dbReference type="InterPro" id="IPR046806">
    <property type="entry name" value="MrpA_C/MbhE"/>
</dbReference>
<dbReference type="GO" id="GO:0005886">
    <property type="term" value="C:plasma membrane"/>
    <property type="evidence" value="ECO:0007669"/>
    <property type="project" value="UniProtKB-SubCell"/>
</dbReference>
<dbReference type="PANTHER" id="PTHR43373">
    <property type="entry name" value="NA(+)/H(+) ANTIPORTER SUBUNIT"/>
    <property type="match status" value="1"/>
</dbReference>